<dbReference type="SMART" id="SM00855">
    <property type="entry name" value="PGAM"/>
    <property type="match status" value="1"/>
</dbReference>
<dbReference type="InterPro" id="IPR029033">
    <property type="entry name" value="His_PPase_superfam"/>
</dbReference>
<evidence type="ECO:0000313" key="4">
    <source>
        <dbReference type="EMBL" id="QHT63131.1"/>
    </source>
</evidence>
<gene>
    <name evidence="4" type="ORF">GXP70_26310</name>
</gene>
<dbReference type="GO" id="GO:0016787">
    <property type="term" value="F:hydrolase activity"/>
    <property type="evidence" value="ECO:0007669"/>
    <property type="project" value="UniProtKB-KW"/>
</dbReference>
<dbReference type="PANTHER" id="PTHR20935:SF0">
    <property type="entry name" value="SERINE_THREONINE-PROTEIN PHOSPHATASE PGAM5, MITOCHONDRIAL"/>
    <property type="match status" value="1"/>
</dbReference>
<dbReference type="Proteomes" id="UP000476064">
    <property type="component" value="Chromosome"/>
</dbReference>
<feature type="active site" description="Proton donor/acceptor" evidence="2">
    <location>
        <position position="85"/>
    </location>
</feature>
<dbReference type="InterPro" id="IPR051021">
    <property type="entry name" value="Mito_Ser/Thr_phosphatase"/>
</dbReference>
<accession>A0A6C0G542</accession>
<dbReference type="SUPFAM" id="SSF53254">
    <property type="entry name" value="Phosphoglycerate mutase-like"/>
    <property type="match status" value="1"/>
</dbReference>
<sequence length="207" mass="23180">MNELLLIRHGDAEHLRSGFVGGWTDTRLTDQGRRQAHCTGERLSQLLANRTVRMYGSDLSRASETAGIIGRYLAVQPILTAELRESNNGQAANLSKEEAARIGLPVTEPIIDWVPYPEAESWRMLHRRTSAFLRRIKEEPNDATVIVSHSNAIVSLIQGWLGFPAELFSVSFDIEPCSITRLRTNGWHEPTLAKLNDTSHLEHAGNF</sequence>
<dbReference type="KEGG" id="plyc:GXP70_26310"/>
<dbReference type="EMBL" id="CP048209">
    <property type="protein sequence ID" value="QHT63131.1"/>
    <property type="molecule type" value="Genomic_DNA"/>
</dbReference>
<evidence type="ECO:0000256" key="2">
    <source>
        <dbReference type="PIRSR" id="PIRSR613078-1"/>
    </source>
</evidence>
<feature type="active site" description="Tele-phosphohistidine intermediate" evidence="2">
    <location>
        <position position="9"/>
    </location>
</feature>
<organism evidence="4 5">
    <name type="scientific">Paenibacillus lycopersici</name>
    <dbReference type="NCBI Taxonomy" id="2704462"/>
    <lineage>
        <taxon>Bacteria</taxon>
        <taxon>Bacillati</taxon>
        <taxon>Bacillota</taxon>
        <taxon>Bacilli</taxon>
        <taxon>Bacillales</taxon>
        <taxon>Paenibacillaceae</taxon>
        <taxon>Paenibacillus</taxon>
    </lineage>
</organism>
<keyword evidence="1" id="KW-0378">Hydrolase</keyword>
<dbReference type="Pfam" id="PF00300">
    <property type="entry name" value="His_Phos_1"/>
    <property type="match status" value="1"/>
</dbReference>
<feature type="binding site" evidence="3">
    <location>
        <position position="61"/>
    </location>
    <ligand>
        <name>substrate</name>
    </ligand>
</feature>
<dbReference type="InterPro" id="IPR013078">
    <property type="entry name" value="His_Pase_superF_clade-1"/>
</dbReference>
<evidence type="ECO:0000256" key="1">
    <source>
        <dbReference type="ARBA" id="ARBA00022801"/>
    </source>
</evidence>
<evidence type="ECO:0000256" key="3">
    <source>
        <dbReference type="PIRSR" id="PIRSR613078-2"/>
    </source>
</evidence>
<dbReference type="AlphaFoldDB" id="A0A6C0G542"/>
<dbReference type="PANTHER" id="PTHR20935">
    <property type="entry name" value="PHOSPHOGLYCERATE MUTASE-RELATED"/>
    <property type="match status" value="1"/>
</dbReference>
<dbReference type="CDD" id="cd07067">
    <property type="entry name" value="HP_PGM_like"/>
    <property type="match status" value="1"/>
</dbReference>
<name>A0A6C0G542_9BACL</name>
<evidence type="ECO:0000313" key="5">
    <source>
        <dbReference type="Proteomes" id="UP000476064"/>
    </source>
</evidence>
<reference evidence="4 5" key="1">
    <citation type="submission" date="2020-01" db="EMBL/GenBank/DDBJ databases">
        <title>Paenibacillus sp. nov., isolated from tomato rhizosphere.</title>
        <authorList>
            <person name="Weon H.-Y."/>
            <person name="Lee S.A."/>
        </authorList>
    </citation>
    <scope>NUCLEOTIDE SEQUENCE [LARGE SCALE GENOMIC DNA]</scope>
    <source>
        <strain evidence="4 5">12200R-189</strain>
    </source>
</reference>
<dbReference type="RefSeq" id="WP_162359561.1">
    <property type="nucleotide sequence ID" value="NZ_CP048209.1"/>
</dbReference>
<dbReference type="Gene3D" id="3.40.50.1240">
    <property type="entry name" value="Phosphoglycerate mutase-like"/>
    <property type="match status" value="1"/>
</dbReference>
<proteinExistence type="predicted"/>
<protein>
    <submittedName>
        <fullName evidence="4">Histidine phosphatase family protein</fullName>
    </submittedName>
</protein>
<keyword evidence="5" id="KW-1185">Reference proteome</keyword>
<feature type="binding site" evidence="3">
    <location>
        <position position="96"/>
    </location>
    <ligand>
        <name>substrate</name>
    </ligand>
</feature>